<dbReference type="FunCoup" id="A0A0R0GQ33">
    <property type="interactions" value="377"/>
</dbReference>
<feature type="domain" description="UFSP1/2/DUB catalytic" evidence="2">
    <location>
        <begin position="59"/>
        <end position="290"/>
    </location>
</feature>
<dbReference type="InterPro" id="IPR012462">
    <property type="entry name" value="UFSP1/2_DUB_cat"/>
</dbReference>
<gene>
    <name evidence="3" type="ORF">GLYMA_14G187200</name>
</gene>
<keyword evidence="5" id="KW-1185">Reference proteome</keyword>
<dbReference type="Proteomes" id="UP000008827">
    <property type="component" value="Chromosome 14"/>
</dbReference>
<organism evidence="3">
    <name type="scientific">Glycine max</name>
    <name type="common">Soybean</name>
    <name type="synonym">Glycine hispida</name>
    <dbReference type="NCBI Taxonomy" id="3847"/>
    <lineage>
        <taxon>Eukaryota</taxon>
        <taxon>Viridiplantae</taxon>
        <taxon>Streptophyta</taxon>
        <taxon>Embryophyta</taxon>
        <taxon>Tracheophyta</taxon>
        <taxon>Spermatophyta</taxon>
        <taxon>Magnoliopsida</taxon>
        <taxon>eudicotyledons</taxon>
        <taxon>Gunneridae</taxon>
        <taxon>Pentapetalae</taxon>
        <taxon>rosids</taxon>
        <taxon>fabids</taxon>
        <taxon>Fabales</taxon>
        <taxon>Fabaceae</taxon>
        <taxon>Papilionoideae</taxon>
        <taxon>50 kb inversion clade</taxon>
        <taxon>NPAAA clade</taxon>
        <taxon>indigoferoid/millettioid clade</taxon>
        <taxon>Phaseoleae</taxon>
        <taxon>Glycine</taxon>
        <taxon>Glycine subgen. Soja</taxon>
    </lineage>
</organism>
<dbReference type="STRING" id="3847.A0A0R0GQ33"/>
<accession>A0A0R0GQ33</accession>
<reference evidence="3 4" key="1">
    <citation type="journal article" date="2010" name="Nature">
        <title>Genome sequence of the palaeopolyploid soybean.</title>
        <authorList>
            <person name="Schmutz J."/>
            <person name="Cannon S.B."/>
            <person name="Schlueter J."/>
            <person name="Ma J."/>
            <person name="Mitros T."/>
            <person name="Nelson W."/>
            <person name="Hyten D.L."/>
            <person name="Song Q."/>
            <person name="Thelen J.J."/>
            <person name="Cheng J."/>
            <person name="Xu D."/>
            <person name="Hellsten U."/>
            <person name="May G.D."/>
            <person name="Yu Y."/>
            <person name="Sakurai T."/>
            <person name="Umezawa T."/>
            <person name="Bhattacharyya M.K."/>
            <person name="Sandhu D."/>
            <person name="Valliyodan B."/>
            <person name="Lindquist E."/>
            <person name="Peto M."/>
            <person name="Grant D."/>
            <person name="Shu S."/>
            <person name="Goodstein D."/>
            <person name="Barry K."/>
            <person name="Futrell-Griggs M."/>
            <person name="Abernathy B."/>
            <person name="Du J."/>
            <person name="Tian Z."/>
            <person name="Zhu L."/>
            <person name="Gill N."/>
            <person name="Joshi T."/>
            <person name="Libault M."/>
            <person name="Sethuraman A."/>
            <person name="Zhang X.-C."/>
            <person name="Shinozaki K."/>
            <person name="Nguyen H.T."/>
            <person name="Wing R.A."/>
            <person name="Cregan P."/>
            <person name="Specht J."/>
            <person name="Grimwood J."/>
            <person name="Rokhsar D."/>
            <person name="Stacey G."/>
            <person name="Shoemaker R.C."/>
            <person name="Jackson S.A."/>
        </authorList>
    </citation>
    <scope>NUCLEOTIDE SEQUENCE [LARGE SCALE GENOMIC DNA]</scope>
    <source>
        <strain evidence="4">cv. Williams 82</strain>
        <tissue evidence="3">Callus</tissue>
    </source>
</reference>
<evidence type="ECO:0000313" key="3">
    <source>
        <dbReference type="EMBL" id="KRH16939.1"/>
    </source>
</evidence>
<dbReference type="EnsemblPlants" id="KRH16939">
    <property type="protein sequence ID" value="KRH16939"/>
    <property type="gene ID" value="GLYMA_14G187200"/>
</dbReference>
<keyword evidence="1" id="KW-0378">Hydrolase</keyword>
<dbReference type="AlphaFoldDB" id="A0A0R0GQ33"/>
<protein>
    <recommendedName>
        <fullName evidence="2">UFSP1/2/DUB catalytic domain-containing protein</fullName>
    </recommendedName>
</protein>
<proteinExistence type="predicted"/>
<reference evidence="4" key="2">
    <citation type="submission" date="2018-02" db="UniProtKB">
        <authorList>
            <consortium name="EnsemblPlants"/>
        </authorList>
    </citation>
    <scope>IDENTIFICATION</scope>
    <source>
        <strain evidence="4">Williams 82</strain>
    </source>
</reference>
<dbReference type="SMR" id="A0A0R0GQ33"/>
<reference evidence="3" key="3">
    <citation type="submission" date="2018-07" db="EMBL/GenBank/DDBJ databases">
        <title>WGS assembly of Glycine max.</title>
        <authorList>
            <person name="Schmutz J."/>
            <person name="Cannon S."/>
            <person name="Schlueter J."/>
            <person name="Ma J."/>
            <person name="Mitros T."/>
            <person name="Nelson W."/>
            <person name="Hyten D."/>
            <person name="Song Q."/>
            <person name="Thelen J."/>
            <person name="Cheng J."/>
            <person name="Xu D."/>
            <person name="Hellsten U."/>
            <person name="May G."/>
            <person name="Yu Y."/>
            <person name="Sakurai T."/>
            <person name="Umezawa T."/>
            <person name="Bhattacharyya M."/>
            <person name="Sandhu D."/>
            <person name="Valliyodan B."/>
            <person name="Lindquist E."/>
            <person name="Peto M."/>
            <person name="Grant D."/>
            <person name="Shu S."/>
            <person name="Goodstein D."/>
            <person name="Barry K."/>
            <person name="Futrell-Griggs M."/>
            <person name="Abernathy B."/>
            <person name="Du J."/>
            <person name="Tian Z."/>
            <person name="Zhu L."/>
            <person name="Gill N."/>
            <person name="Joshi T."/>
            <person name="Libault M."/>
            <person name="Sethuraman A."/>
            <person name="Zhang X."/>
            <person name="Shinozaki K."/>
            <person name="Nguyen H."/>
            <person name="Wing R."/>
            <person name="Cregan P."/>
            <person name="Specht J."/>
            <person name="Grimwood J."/>
            <person name="Rokhsar D."/>
            <person name="Stacey G."/>
            <person name="Shoemaker R."/>
            <person name="Jackson S."/>
        </authorList>
    </citation>
    <scope>NUCLEOTIDE SEQUENCE</scope>
    <source>
        <tissue evidence="3">Callus</tissue>
    </source>
</reference>
<evidence type="ECO:0000313" key="4">
    <source>
        <dbReference type="EnsemblPlants" id="KRH16939"/>
    </source>
</evidence>
<dbReference type="Gene3D" id="3.90.70.130">
    <property type="match status" value="2"/>
</dbReference>
<evidence type="ECO:0000259" key="2">
    <source>
        <dbReference type="Pfam" id="PF07910"/>
    </source>
</evidence>
<dbReference type="OrthoDB" id="288987at2759"/>
<name>A0A0R0GQ33_SOYBN</name>
<dbReference type="EMBL" id="CM000847">
    <property type="protein sequence ID" value="KRH16939.1"/>
    <property type="molecule type" value="Genomic_DNA"/>
</dbReference>
<evidence type="ECO:0000313" key="5">
    <source>
        <dbReference type="Proteomes" id="UP000008827"/>
    </source>
</evidence>
<sequence length="314" mass="35547">MQLGKSWCGGRNNGEWKMDEKISCLLGLQSRGEFHKVERGLMALLSTCLESDSENSRSILSGYVDHFQRIPFEEVGWGCVWRNIQILSSHLLAQRAEPREAMYGGSGFVPDIPSLQRWLEIAWERGFDAPGADQKSESIYLSVPGSSVGAKELVRINDARKRKAPNTYGPMEIYLSRAVAQASCCQDAKTCSSFIQIRDTVDKESSDDRVRRVLISHKTPLYFQHDGHSRTIVGIQVKHPRSGIPQYSLLVMDPGHRTAALERSIREKVGWQKFIKRGVHTLRKLQYQLCYVDPGIASEEMEKLKTIDGVFLEF</sequence>
<evidence type="ECO:0000256" key="1">
    <source>
        <dbReference type="ARBA" id="ARBA00022801"/>
    </source>
</evidence>
<dbReference type="InParanoid" id="A0A0R0GQ33"/>
<dbReference type="Gramene" id="KRH16939">
    <property type="protein sequence ID" value="KRH16939"/>
    <property type="gene ID" value="GLYMA_14G187200"/>
</dbReference>
<dbReference type="Pfam" id="PF07910">
    <property type="entry name" value="Peptidase_C78"/>
    <property type="match status" value="1"/>
</dbReference>
<dbReference type="GO" id="GO:0016787">
    <property type="term" value="F:hydrolase activity"/>
    <property type="evidence" value="ECO:0007669"/>
    <property type="project" value="UniProtKB-KW"/>
</dbReference>